<keyword evidence="3" id="KW-0614">Plasmid</keyword>
<evidence type="ECO:0000256" key="2">
    <source>
        <dbReference type="ARBA" id="ARBA00022840"/>
    </source>
</evidence>
<dbReference type="Proteomes" id="UP000001318">
    <property type="component" value="Plasmid pCSL1"/>
</dbReference>
<dbReference type="GO" id="GO:0005524">
    <property type="term" value="F:ATP binding"/>
    <property type="evidence" value="ECO:0007669"/>
    <property type="project" value="UniProtKB-UniRule"/>
</dbReference>
<keyword evidence="2" id="KW-0067">ATP-binding</keyword>
<protein>
    <submittedName>
        <fullName evidence="3">Uncharacterized protein</fullName>
    </submittedName>
</protein>
<keyword evidence="1" id="KW-0547">Nucleotide-binding</keyword>
<dbReference type="GO" id="GO:0003677">
    <property type="term" value="F:DNA binding"/>
    <property type="evidence" value="ECO:0007669"/>
    <property type="project" value="InterPro"/>
</dbReference>
<dbReference type="Gene3D" id="3.40.50.300">
    <property type="entry name" value="P-loop containing nucleotide triphosphate hydrolases"/>
    <property type="match status" value="1"/>
</dbReference>
<gene>
    <name evidence="3" type="ordered locus">pCSL0054</name>
</gene>
<dbReference type="SUPFAM" id="SSF52540">
    <property type="entry name" value="P-loop containing nucleoside triphosphate hydrolases"/>
    <property type="match status" value="1"/>
</dbReference>
<organism evidence="3 4">
    <name type="scientific">Clavibacter sepedonicus</name>
    <name type="common">Clavibacter michiganensis subsp. sepedonicus</name>
    <dbReference type="NCBI Taxonomy" id="31964"/>
    <lineage>
        <taxon>Bacteria</taxon>
        <taxon>Bacillati</taxon>
        <taxon>Actinomycetota</taxon>
        <taxon>Actinomycetes</taxon>
        <taxon>Micrococcales</taxon>
        <taxon>Microbacteriaceae</taxon>
        <taxon>Clavibacter</taxon>
    </lineage>
</organism>
<dbReference type="InterPro" id="IPR002543">
    <property type="entry name" value="FtsK_dom"/>
</dbReference>
<dbReference type="PANTHER" id="PTHR22683:SF41">
    <property type="entry name" value="DNA TRANSLOCASE FTSK"/>
    <property type="match status" value="1"/>
</dbReference>
<reference evidence="3 4" key="1">
    <citation type="journal article" date="2008" name="J. Bacteriol.">
        <title>Genome of the actinomycete plant pathogen Clavibacter michiganensis subsp. sepedonicus suggests recent niche adaptation.</title>
        <authorList>
            <person name="Bentley S.D."/>
            <person name="Corton C."/>
            <person name="Brown S.E."/>
            <person name="Barron A."/>
            <person name="Clark L."/>
            <person name="Doggett J."/>
            <person name="Harris B."/>
            <person name="Ormond D."/>
            <person name="Quail M.A."/>
            <person name="May G."/>
            <person name="Francis D."/>
            <person name="Knudson D."/>
            <person name="Parkhill J."/>
            <person name="Ishimaru C.A."/>
        </authorList>
    </citation>
    <scope>NUCLEOTIDE SEQUENCE [LARGE SCALE GENOMIC DNA]</scope>
    <source>
        <strain evidence="4">ATCC 33113 / DSM 20744 / JCM 9667 / LMG 2889 / ICMP 2535 / C-1</strain>
    </source>
</reference>
<dbReference type="OrthoDB" id="5083868at2"/>
<dbReference type="KEGG" id="cms:pCSL0054"/>
<name>B0RJA7_CLASE</name>
<evidence type="ECO:0000256" key="1">
    <source>
        <dbReference type="ARBA" id="ARBA00022741"/>
    </source>
</evidence>
<evidence type="ECO:0000313" key="3">
    <source>
        <dbReference type="EMBL" id="CAQ03297.1"/>
    </source>
</evidence>
<dbReference type="RefSeq" id="WP_012300364.1">
    <property type="nucleotide sequence ID" value="NC_010408.1"/>
</dbReference>
<sequence>MNWFSKNSKKQPCTGNDILPTVIEHPGISLYGDKFGDPASPCLYYGVDASGNAIGWELGRTSTAAHVLAITPTGLGGGSLVGSLIVGAVVHSLDIFLIDPKGVEFAPYRGIPECKIASSPEEISAMLDKLTDTLYGRFGQVKGDADGADALRPLVVIVNDFPWIKRDAGATSLEQLHELISLGRSAGIHVLIRAPRPDAELVTGGMRDNLAHLIVLGDPTEQGSLMLWGDARFAERSVSAPDRALVSRGAGAPAPAQLFGVDAADATLQESLRGGWALECVRSVVSMRPDLKELPKGSPSHLLVLGQKDEEGSQMMWGEVLNPGADPKLFGFDRPVDSEQDQ</sequence>
<geneLocation type="plasmid" evidence="3 4">
    <name>pCSL1</name>
</geneLocation>
<dbReference type="EMBL" id="AM849036">
    <property type="protein sequence ID" value="CAQ03297.1"/>
    <property type="molecule type" value="Genomic_DNA"/>
</dbReference>
<evidence type="ECO:0000313" key="4">
    <source>
        <dbReference type="Proteomes" id="UP000001318"/>
    </source>
</evidence>
<dbReference type="AlphaFoldDB" id="B0RJA7"/>
<dbReference type="HOGENOM" id="CLU_810620_0_0_11"/>
<dbReference type="InterPro" id="IPR050206">
    <property type="entry name" value="FtsK/SpoIIIE/SftA"/>
</dbReference>
<dbReference type="Pfam" id="PF01580">
    <property type="entry name" value="FtsK_SpoIIIE"/>
    <property type="match status" value="1"/>
</dbReference>
<keyword evidence="4" id="KW-1185">Reference proteome</keyword>
<dbReference type="eggNOG" id="COG1674">
    <property type="taxonomic scope" value="Bacteria"/>
</dbReference>
<dbReference type="PANTHER" id="PTHR22683">
    <property type="entry name" value="SPORULATION PROTEIN RELATED"/>
    <property type="match status" value="1"/>
</dbReference>
<dbReference type="PROSITE" id="PS50901">
    <property type="entry name" value="FTSK"/>
    <property type="match status" value="1"/>
</dbReference>
<dbReference type="InterPro" id="IPR027417">
    <property type="entry name" value="P-loop_NTPase"/>
</dbReference>
<proteinExistence type="predicted"/>
<dbReference type="GeneID" id="29472804"/>
<accession>B0RJA7</accession>